<evidence type="ECO:0000256" key="1">
    <source>
        <dbReference type="SAM" id="MobiDB-lite"/>
    </source>
</evidence>
<feature type="chain" id="PRO_5045050952" evidence="2">
    <location>
        <begin position="27"/>
        <end position="102"/>
    </location>
</feature>
<accession>A0ABS8STA9</accession>
<sequence length="102" mass="11305">MASFFFNHPVALLLWVINLPPVLVTSLQLKEEELPILTCNIELSEVANKEASQLCHPTHHKDGARISSSRGSGQVHHSSGLKGGDWNCFTNEDRNIPLASFR</sequence>
<gene>
    <name evidence="3" type="ORF">HAX54_047679</name>
</gene>
<feature type="region of interest" description="Disordered" evidence="1">
    <location>
        <begin position="57"/>
        <end position="102"/>
    </location>
</feature>
<evidence type="ECO:0000313" key="3">
    <source>
        <dbReference type="EMBL" id="MCD7462060.1"/>
    </source>
</evidence>
<reference evidence="3 4" key="1">
    <citation type="journal article" date="2021" name="BMC Genomics">
        <title>Datura genome reveals duplications of psychoactive alkaloid biosynthetic genes and high mutation rate following tissue culture.</title>
        <authorList>
            <person name="Rajewski A."/>
            <person name="Carter-House D."/>
            <person name="Stajich J."/>
            <person name="Litt A."/>
        </authorList>
    </citation>
    <scope>NUCLEOTIDE SEQUENCE [LARGE SCALE GENOMIC DNA]</scope>
    <source>
        <strain evidence="3">AR-01</strain>
    </source>
</reference>
<name>A0ABS8STA9_DATST</name>
<evidence type="ECO:0000313" key="4">
    <source>
        <dbReference type="Proteomes" id="UP000823775"/>
    </source>
</evidence>
<dbReference type="Proteomes" id="UP000823775">
    <property type="component" value="Unassembled WGS sequence"/>
</dbReference>
<evidence type="ECO:0000256" key="2">
    <source>
        <dbReference type="SAM" id="SignalP"/>
    </source>
</evidence>
<feature type="signal peptide" evidence="2">
    <location>
        <begin position="1"/>
        <end position="26"/>
    </location>
</feature>
<comment type="caution">
    <text evidence="3">The sequence shown here is derived from an EMBL/GenBank/DDBJ whole genome shotgun (WGS) entry which is preliminary data.</text>
</comment>
<proteinExistence type="predicted"/>
<feature type="compositionally biased region" description="Polar residues" evidence="1">
    <location>
        <begin position="66"/>
        <end position="77"/>
    </location>
</feature>
<keyword evidence="4" id="KW-1185">Reference proteome</keyword>
<organism evidence="3 4">
    <name type="scientific">Datura stramonium</name>
    <name type="common">Jimsonweed</name>
    <name type="synonym">Common thornapple</name>
    <dbReference type="NCBI Taxonomy" id="4076"/>
    <lineage>
        <taxon>Eukaryota</taxon>
        <taxon>Viridiplantae</taxon>
        <taxon>Streptophyta</taxon>
        <taxon>Embryophyta</taxon>
        <taxon>Tracheophyta</taxon>
        <taxon>Spermatophyta</taxon>
        <taxon>Magnoliopsida</taxon>
        <taxon>eudicotyledons</taxon>
        <taxon>Gunneridae</taxon>
        <taxon>Pentapetalae</taxon>
        <taxon>asterids</taxon>
        <taxon>lamiids</taxon>
        <taxon>Solanales</taxon>
        <taxon>Solanaceae</taxon>
        <taxon>Solanoideae</taxon>
        <taxon>Datureae</taxon>
        <taxon>Datura</taxon>
    </lineage>
</organism>
<protein>
    <submittedName>
        <fullName evidence="3">Uncharacterized protein</fullName>
    </submittedName>
</protein>
<dbReference type="EMBL" id="JACEIK010000775">
    <property type="protein sequence ID" value="MCD7462060.1"/>
    <property type="molecule type" value="Genomic_DNA"/>
</dbReference>
<keyword evidence="2" id="KW-0732">Signal</keyword>